<evidence type="ECO:0000256" key="1">
    <source>
        <dbReference type="SAM" id="MobiDB-lite"/>
    </source>
</evidence>
<sequence length="70" mass="7457">MRRRFASTGEALMVVCQWGRRGIVSGSKKFASIGKASPVGANDSPPPAKSSPPLVKTLPVEAKHCKARDH</sequence>
<organism evidence="2 3">
    <name type="scientific">Riccia fluitans</name>
    <dbReference type="NCBI Taxonomy" id="41844"/>
    <lineage>
        <taxon>Eukaryota</taxon>
        <taxon>Viridiplantae</taxon>
        <taxon>Streptophyta</taxon>
        <taxon>Embryophyta</taxon>
        <taxon>Marchantiophyta</taxon>
        <taxon>Marchantiopsida</taxon>
        <taxon>Marchantiidae</taxon>
        <taxon>Marchantiales</taxon>
        <taxon>Ricciaceae</taxon>
        <taxon>Riccia</taxon>
    </lineage>
</organism>
<dbReference type="AlphaFoldDB" id="A0ABD1Z9T6"/>
<evidence type="ECO:0000313" key="2">
    <source>
        <dbReference type="EMBL" id="KAL2644163.1"/>
    </source>
</evidence>
<proteinExistence type="predicted"/>
<comment type="caution">
    <text evidence="2">The sequence shown here is derived from an EMBL/GenBank/DDBJ whole genome shotgun (WGS) entry which is preliminary data.</text>
</comment>
<protein>
    <submittedName>
        <fullName evidence="2">Uncharacterized protein</fullName>
    </submittedName>
</protein>
<gene>
    <name evidence="2" type="ORF">R1flu_011750</name>
</gene>
<reference evidence="2 3" key="1">
    <citation type="submission" date="2024-09" db="EMBL/GenBank/DDBJ databases">
        <title>Chromosome-scale assembly of Riccia fluitans.</title>
        <authorList>
            <person name="Paukszto L."/>
            <person name="Sawicki J."/>
            <person name="Karawczyk K."/>
            <person name="Piernik-Szablinska J."/>
            <person name="Szczecinska M."/>
            <person name="Mazdziarz M."/>
        </authorList>
    </citation>
    <scope>NUCLEOTIDE SEQUENCE [LARGE SCALE GENOMIC DNA]</scope>
    <source>
        <strain evidence="2">Rf_01</strain>
        <tissue evidence="2">Aerial parts of the thallus</tissue>
    </source>
</reference>
<feature type="region of interest" description="Disordered" evidence="1">
    <location>
        <begin position="35"/>
        <end position="70"/>
    </location>
</feature>
<feature type="compositionally biased region" description="Basic and acidic residues" evidence="1">
    <location>
        <begin position="61"/>
        <end position="70"/>
    </location>
</feature>
<accession>A0ABD1Z9T6</accession>
<keyword evidence="3" id="KW-1185">Reference proteome</keyword>
<dbReference type="Proteomes" id="UP001605036">
    <property type="component" value="Unassembled WGS sequence"/>
</dbReference>
<name>A0ABD1Z9T6_9MARC</name>
<dbReference type="EMBL" id="JBHFFA010000002">
    <property type="protein sequence ID" value="KAL2644163.1"/>
    <property type="molecule type" value="Genomic_DNA"/>
</dbReference>
<evidence type="ECO:0000313" key="3">
    <source>
        <dbReference type="Proteomes" id="UP001605036"/>
    </source>
</evidence>